<name>A0AAD5PJI9_9FUNG</name>
<evidence type="ECO:0000313" key="3">
    <source>
        <dbReference type="Proteomes" id="UP001209540"/>
    </source>
</evidence>
<feature type="compositionally biased region" description="Basic and acidic residues" evidence="1">
    <location>
        <begin position="23"/>
        <end position="32"/>
    </location>
</feature>
<gene>
    <name evidence="2" type="ORF">BDA99DRAFT_553869</name>
</gene>
<feature type="region of interest" description="Disordered" evidence="1">
    <location>
        <begin position="1"/>
        <end position="35"/>
    </location>
</feature>
<organism evidence="2 3">
    <name type="scientific">Phascolomyces articulosus</name>
    <dbReference type="NCBI Taxonomy" id="60185"/>
    <lineage>
        <taxon>Eukaryota</taxon>
        <taxon>Fungi</taxon>
        <taxon>Fungi incertae sedis</taxon>
        <taxon>Mucoromycota</taxon>
        <taxon>Mucoromycotina</taxon>
        <taxon>Mucoromycetes</taxon>
        <taxon>Mucorales</taxon>
        <taxon>Lichtheimiaceae</taxon>
        <taxon>Phascolomyces</taxon>
    </lineage>
</organism>
<sequence>MDRKTESTSYSPPLFSLDDDDGVTNHDNRLTEDLAPNKPMVTDETEARQEWMPKWTSINGKLVLPVPFEISASAKTQIHQNHKQCCCITSEIHCCHCCFGHVYMGGHIMLPPLHLKPDDSERHPHPHHYHEQQQYYDPHATSSCYNAHQTGSDIPVLPEQSSFIFESKNQTVSQPSTTKTSFFGSSNVMGNSNKRPPTAISANNILTATLSFPHLSNPESANQLQQQHPDHHDDDDGDENDTMMDASSKSNKMSTPFRPQSFLYHQFKSKNHPRLYHCHHNHRREIPRQGRKVDHKCFEPKTIYRLYTFLFESNGLDKLSKINKRQKVIQETGLGKYQISNWISRHNRELEEHIRLFKKLVHEKVIEKNYKSFVSYCREHRMMPELPSDEEKEHENESDERCE</sequence>
<protein>
    <recommendedName>
        <fullName evidence="4">Homeobox domain-containing protein</fullName>
    </recommendedName>
</protein>
<keyword evidence="3" id="KW-1185">Reference proteome</keyword>
<dbReference type="EMBL" id="JAIXMP010000001">
    <property type="protein sequence ID" value="KAI9278206.1"/>
    <property type="molecule type" value="Genomic_DNA"/>
</dbReference>
<reference evidence="2" key="2">
    <citation type="submission" date="2023-02" db="EMBL/GenBank/DDBJ databases">
        <authorList>
            <consortium name="DOE Joint Genome Institute"/>
            <person name="Mondo S.J."/>
            <person name="Chang Y."/>
            <person name="Wang Y."/>
            <person name="Ahrendt S."/>
            <person name="Andreopoulos W."/>
            <person name="Barry K."/>
            <person name="Beard J."/>
            <person name="Benny G.L."/>
            <person name="Blankenship S."/>
            <person name="Bonito G."/>
            <person name="Cuomo C."/>
            <person name="Desiro A."/>
            <person name="Gervers K.A."/>
            <person name="Hundley H."/>
            <person name="Kuo A."/>
            <person name="LaButti K."/>
            <person name="Lang B.F."/>
            <person name="Lipzen A."/>
            <person name="O'Donnell K."/>
            <person name="Pangilinan J."/>
            <person name="Reynolds N."/>
            <person name="Sandor L."/>
            <person name="Smith M.W."/>
            <person name="Tsang A."/>
            <person name="Grigoriev I.V."/>
            <person name="Stajich J.E."/>
            <person name="Spatafora J.W."/>
        </authorList>
    </citation>
    <scope>NUCLEOTIDE SEQUENCE</scope>
    <source>
        <strain evidence="2">RSA 2281</strain>
    </source>
</reference>
<feature type="compositionally biased region" description="Polar residues" evidence="1">
    <location>
        <begin position="245"/>
        <end position="255"/>
    </location>
</feature>
<comment type="caution">
    <text evidence="2">The sequence shown here is derived from an EMBL/GenBank/DDBJ whole genome shotgun (WGS) entry which is preliminary data.</text>
</comment>
<dbReference type="AlphaFoldDB" id="A0AAD5PJI9"/>
<evidence type="ECO:0000256" key="1">
    <source>
        <dbReference type="SAM" id="MobiDB-lite"/>
    </source>
</evidence>
<dbReference type="Proteomes" id="UP001209540">
    <property type="component" value="Unassembled WGS sequence"/>
</dbReference>
<reference evidence="2" key="1">
    <citation type="journal article" date="2022" name="IScience">
        <title>Evolution of zygomycete secretomes and the origins of terrestrial fungal ecologies.</title>
        <authorList>
            <person name="Chang Y."/>
            <person name="Wang Y."/>
            <person name="Mondo S."/>
            <person name="Ahrendt S."/>
            <person name="Andreopoulos W."/>
            <person name="Barry K."/>
            <person name="Beard J."/>
            <person name="Benny G.L."/>
            <person name="Blankenship S."/>
            <person name="Bonito G."/>
            <person name="Cuomo C."/>
            <person name="Desiro A."/>
            <person name="Gervers K.A."/>
            <person name="Hundley H."/>
            <person name="Kuo A."/>
            <person name="LaButti K."/>
            <person name="Lang B.F."/>
            <person name="Lipzen A."/>
            <person name="O'Donnell K."/>
            <person name="Pangilinan J."/>
            <person name="Reynolds N."/>
            <person name="Sandor L."/>
            <person name="Smith M.E."/>
            <person name="Tsang A."/>
            <person name="Grigoriev I.V."/>
            <person name="Stajich J.E."/>
            <person name="Spatafora J.W."/>
        </authorList>
    </citation>
    <scope>NUCLEOTIDE SEQUENCE</scope>
    <source>
        <strain evidence="2">RSA 2281</strain>
    </source>
</reference>
<feature type="region of interest" description="Disordered" evidence="1">
    <location>
        <begin position="213"/>
        <end position="255"/>
    </location>
</feature>
<feature type="region of interest" description="Disordered" evidence="1">
    <location>
        <begin position="167"/>
        <end position="196"/>
    </location>
</feature>
<feature type="region of interest" description="Disordered" evidence="1">
    <location>
        <begin position="384"/>
        <end position="403"/>
    </location>
</feature>
<evidence type="ECO:0000313" key="2">
    <source>
        <dbReference type="EMBL" id="KAI9278206.1"/>
    </source>
</evidence>
<proteinExistence type="predicted"/>
<accession>A0AAD5PJI9</accession>
<evidence type="ECO:0008006" key="4">
    <source>
        <dbReference type="Google" id="ProtNLM"/>
    </source>
</evidence>